<protein>
    <submittedName>
        <fullName evidence="5">Uncharacterized protein</fullName>
    </submittedName>
</protein>
<dbReference type="OrthoDB" id="6161989at2"/>
<dbReference type="Gene3D" id="1.25.40.10">
    <property type="entry name" value="Tetratricopeptide repeat domain"/>
    <property type="match status" value="1"/>
</dbReference>
<keyword evidence="4" id="KW-0732">Signal</keyword>
<feature type="signal peptide" evidence="4">
    <location>
        <begin position="1"/>
        <end position="21"/>
    </location>
</feature>
<dbReference type="Proteomes" id="UP000033400">
    <property type="component" value="Unassembled WGS sequence"/>
</dbReference>
<feature type="chain" id="PRO_5002480049" evidence="4">
    <location>
        <begin position="22"/>
        <end position="260"/>
    </location>
</feature>
<dbReference type="PATRIC" id="fig|294.133.peg.3011"/>
<evidence type="ECO:0000256" key="1">
    <source>
        <dbReference type="ARBA" id="ARBA00022737"/>
    </source>
</evidence>
<dbReference type="Pfam" id="PF13432">
    <property type="entry name" value="TPR_16"/>
    <property type="match status" value="1"/>
</dbReference>
<sequence length="260" mass="27865">MCKNFPSILLLAGGLWLSGCASHSTPDGNYERFMRLAADVEKRGDPATAAALYERAAEQPGADVDVWLKLGQTRLASGDSRGAERAFQQVLELAPKNAQGMLGLGNAQLRQGKLDRAINALTQAANVSREPTAYNLLGIAQILRGQSGEAQAAFKQSLSLAPGDLDTQANLALAYALSGQSQLALSSIRNVSQSPRAQARHQRNELLVMVLAGRAQDVMSTSLDDIPPTERRQLMAEAERIKAIEDPQAQARELGLIATH</sequence>
<accession>A0A0F4V714</accession>
<evidence type="ECO:0000256" key="3">
    <source>
        <dbReference type="PROSITE-ProRule" id="PRU00339"/>
    </source>
</evidence>
<feature type="repeat" description="TPR" evidence="3">
    <location>
        <begin position="131"/>
        <end position="164"/>
    </location>
</feature>
<keyword evidence="1" id="KW-0677">Repeat</keyword>
<dbReference type="PROSITE" id="PS50005">
    <property type="entry name" value="TPR"/>
    <property type="match status" value="2"/>
</dbReference>
<keyword evidence="2 3" id="KW-0802">TPR repeat</keyword>
<evidence type="ECO:0000256" key="2">
    <source>
        <dbReference type="ARBA" id="ARBA00022803"/>
    </source>
</evidence>
<dbReference type="Pfam" id="PF13181">
    <property type="entry name" value="TPR_8"/>
    <property type="match status" value="1"/>
</dbReference>
<comment type="caution">
    <text evidence="5">The sequence shown here is derived from an EMBL/GenBank/DDBJ whole genome shotgun (WGS) entry which is preliminary data.</text>
</comment>
<evidence type="ECO:0000313" key="5">
    <source>
        <dbReference type="EMBL" id="KJZ64576.1"/>
    </source>
</evidence>
<dbReference type="SUPFAM" id="SSF48452">
    <property type="entry name" value="TPR-like"/>
    <property type="match status" value="1"/>
</dbReference>
<dbReference type="RefSeq" id="WP_046054790.1">
    <property type="nucleotide sequence ID" value="NZ_LACH01000036.1"/>
</dbReference>
<dbReference type="SMART" id="SM00028">
    <property type="entry name" value="TPR"/>
    <property type="match status" value="4"/>
</dbReference>
<dbReference type="EMBL" id="LACH01000036">
    <property type="protein sequence ID" value="KJZ64576.1"/>
    <property type="molecule type" value="Genomic_DNA"/>
</dbReference>
<organism evidence="5 6">
    <name type="scientific">Pseudomonas fluorescens</name>
    <dbReference type="NCBI Taxonomy" id="294"/>
    <lineage>
        <taxon>Bacteria</taxon>
        <taxon>Pseudomonadati</taxon>
        <taxon>Pseudomonadota</taxon>
        <taxon>Gammaproteobacteria</taxon>
        <taxon>Pseudomonadales</taxon>
        <taxon>Pseudomonadaceae</taxon>
        <taxon>Pseudomonas</taxon>
    </lineage>
</organism>
<dbReference type="AlphaFoldDB" id="A0A0F4V714"/>
<dbReference type="PANTHER" id="PTHR44227">
    <property type="match status" value="1"/>
</dbReference>
<evidence type="ECO:0000256" key="4">
    <source>
        <dbReference type="SAM" id="SignalP"/>
    </source>
</evidence>
<dbReference type="InterPro" id="IPR011990">
    <property type="entry name" value="TPR-like_helical_dom_sf"/>
</dbReference>
<name>A0A0F4V714_PSEFL</name>
<dbReference type="InterPro" id="IPR019734">
    <property type="entry name" value="TPR_rpt"/>
</dbReference>
<gene>
    <name evidence="5" type="ORF">VD17_17020</name>
</gene>
<dbReference type="PROSITE" id="PS51257">
    <property type="entry name" value="PROKAR_LIPOPROTEIN"/>
    <property type="match status" value="1"/>
</dbReference>
<proteinExistence type="predicted"/>
<dbReference type="InterPro" id="IPR052346">
    <property type="entry name" value="O-mannosyl-transferase_TMTC"/>
</dbReference>
<reference evidence="5 6" key="1">
    <citation type="submission" date="2015-03" db="EMBL/GenBank/DDBJ databases">
        <title>Comparative genomics of Pseudomonas insights into diversity of traits involved in vanlence and defense.</title>
        <authorList>
            <person name="Qin Y."/>
        </authorList>
    </citation>
    <scope>NUCLEOTIDE SEQUENCE [LARGE SCALE GENOMIC DNA]</scope>
    <source>
        <strain evidence="5 6">H24</strain>
    </source>
</reference>
<feature type="repeat" description="TPR" evidence="3">
    <location>
        <begin position="64"/>
        <end position="97"/>
    </location>
</feature>
<dbReference type="PANTHER" id="PTHR44227:SF3">
    <property type="entry name" value="PROTEIN O-MANNOSYL-TRANSFERASE TMTC4"/>
    <property type="match status" value="1"/>
</dbReference>
<evidence type="ECO:0000313" key="6">
    <source>
        <dbReference type="Proteomes" id="UP000033400"/>
    </source>
</evidence>